<dbReference type="EMBL" id="JANBVB010000047">
    <property type="protein sequence ID" value="KAJ2898801.1"/>
    <property type="molecule type" value="Genomic_DNA"/>
</dbReference>
<gene>
    <name evidence="1" type="ORF">IWW38_001232</name>
</gene>
<dbReference type="Proteomes" id="UP001139981">
    <property type="component" value="Unassembled WGS sequence"/>
</dbReference>
<evidence type="ECO:0000313" key="2">
    <source>
        <dbReference type="Proteomes" id="UP001139981"/>
    </source>
</evidence>
<evidence type="ECO:0000313" key="1">
    <source>
        <dbReference type="EMBL" id="KAJ2898801.1"/>
    </source>
</evidence>
<proteinExistence type="predicted"/>
<reference evidence="1" key="1">
    <citation type="submission" date="2022-07" db="EMBL/GenBank/DDBJ databases">
        <title>Phylogenomic reconstructions and comparative analyses of Kickxellomycotina fungi.</title>
        <authorList>
            <person name="Reynolds N.K."/>
            <person name="Stajich J.E."/>
            <person name="Barry K."/>
            <person name="Grigoriev I.V."/>
            <person name="Crous P."/>
            <person name="Smith M.E."/>
        </authorList>
    </citation>
    <scope>NUCLEOTIDE SEQUENCE</scope>
    <source>
        <strain evidence="1">CBS 190363</strain>
    </source>
</reference>
<comment type="caution">
    <text evidence="1">The sequence shown here is derived from an EMBL/GenBank/DDBJ whole genome shotgun (WGS) entry which is preliminary data.</text>
</comment>
<sequence length="805" mass="89968">MLGLSSASSKQGCLLGLAATGRSSCWRRTASCTAVLNWKRRVSTALLDRRIELWNKERERQQRDSESQPMSLTAFGSIREAVANVSTPLDLARKYDQKRAKGYIAAVTNGTTMWDMQRPLLPETSKLECLTFEDGGVRAKEVFWHSSAHLLGAALERIYGDDIMLCDGPALPEGGFFYEFLLLDPSKHSAASRLRRDVSFTERIAELCGTRESLGGLRFLSTADMDQVHKVAMDIASEKHVFEHMDVDYSVACDLFFDNPFKLHFLSRARSQSERQGGTSAVFGLYKCGNMVDLCRGPHIVHTAQIQALAINRVSSAHWVGHLGDGGGGSVSGGTSSPLQQQTAPVLNRVYGISFPTQVMLKNHQQQIEEAARRDHRVIGKEQKLFMMHPWAPGSGFILPHGQRMVNTVMTTIRRRYAKYGFDEVSTPLMYNRRLWETSGHWENYRDDMFAISNNKSDAKEGSGTGCCGHSHGAGDGEPEFGLKPMNCPGHCLIFASEQRSYKDLPIRYADFSPLHRNEIAGALSGLTRVRKFHQDDGHVFCAREQVADEIAACLRLVDEMYEVFGFASSYELALSTRPQQSFMGEISEWDEAESALKEALERSGRAWTLNEGDGAFYGPKIDVRVQDALGRRHQTATIQLDFQLPQRFQLKYTGSDGKPHRPVMIHRAVLGSMERMLAILIEHWGGKWPFWINPRQAIVIPTTTADAEIVDYAQMVRSKLAGDRGPASVDSHRFFVDVDVSGNTMNRAVREAQVARYGFILVVGEKELRSGTVDVRRCEGGRRVGAMTISDARAMFQDLVETYK</sequence>
<name>A0ACC1M8M2_9FUNG</name>
<accession>A0ACC1M8M2</accession>
<organism evidence="1 2">
    <name type="scientific">Coemansia aciculifera</name>
    <dbReference type="NCBI Taxonomy" id="417176"/>
    <lineage>
        <taxon>Eukaryota</taxon>
        <taxon>Fungi</taxon>
        <taxon>Fungi incertae sedis</taxon>
        <taxon>Zoopagomycota</taxon>
        <taxon>Kickxellomycotina</taxon>
        <taxon>Kickxellomycetes</taxon>
        <taxon>Kickxellales</taxon>
        <taxon>Kickxellaceae</taxon>
        <taxon>Coemansia</taxon>
    </lineage>
</organism>
<protein>
    <submittedName>
        <fullName evidence="1">Uncharacterized protein</fullName>
    </submittedName>
</protein>
<keyword evidence="2" id="KW-1185">Reference proteome</keyword>